<evidence type="ECO:0000256" key="5">
    <source>
        <dbReference type="ARBA" id="ARBA00023136"/>
    </source>
</evidence>
<dbReference type="RefSeq" id="WP_027048515.1">
    <property type="nucleotide sequence ID" value="NZ_CP025257.1"/>
</dbReference>
<proteinExistence type="inferred from homology"/>
<dbReference type="KEGG" id="msyr:CXP39_01165"/>
<dbReference type="PANTHER" id="PTHR34478:SF1">
    <property type="entry name" value="PROTEIN LEMA"/>
    <property type="match status" value="1"/>
</dbReference>
<accession>A0A2K9C8S4</accession>
<dbReference type="Pfam" id="PF04011">
    <property type="entry name" value="LemA"/>
    <property type="match status" value="1"/>
</dbReference>
<keyword evidence="3 6" id="KW-0812">Transmembrane</keyword>
<sequence>MANELDELTGPINQEGRDINVINKQLKMEVGTGSLVFEIILWVLFIIPGLVFLMKKVKARNYLSQLQQRINGAASEIDSIMEQKVIILSDVVNLVNRSVDLDKSTFIEIAKQRSGNHSDAERNELSKQLDVNQRNINLAFENYPQLKSQDTIMNAMQQNSYLQREITAARSNYNDLVTTWNEKVNTWPSYKIVAAKKGYTTRIPFITSTEIKERSRETFF</sequence>
<keyword evidence="8" id="KW-1185">Reference proteome</keyword>
<protein>
    <submittedName>
        <fullName evidence="7">LemA family protein</fullName>
    </submittedName>
</protein>
<organism evidence="7 8">
    <name type="scientific">Mesoplasma syrphidae</name>
    <dbReference type="NCBI Taxonomy" id="225999"/>
    <lineage>
        <taxon>Bacteria</taxon>
        <taxon>Bacillati</taxon>
        <taxon>Mycoplasmatota</taxon>
        <taxon>Mollicutes</taxon>
        <taxon>Entomoplasmatales</taxon>
        <taxon>Entomoplasmataceae</taxon>
        <taxon>Mesoplasma</taxon>
    </lineage>
</organism>
<reference evidence="7 8" key="1">
    <citation type="submission" date="2017-12" db="EMBL/GenBank/DDBJ databases">
        <title>Mesoplasma syrphidae YJS, Complete Genome.</title>
        <authorList>
            <person name="Knight T.F."/>
            <person name="Citino T."/>
            <person name="Rubinstein R."/>
            <person name="Neuschaefer Z."/>
        </authorList>
    </citation>
    <scope>NUCLEOTIDE SEQUENCE [LARGE SCALE GENOMIC DNA]</scope>
    <source>
        <strain evidence="7 8">YJS</strain>
    </source>
</reference>
<dbReference type="OrthoDB" id="384498at2"/>
<comment type="subcellular location">
    <subcellularLocation>
        <location evidence="1">Membrane</location>
        <topology evidence="1">Single-pass membrane protein</topology>
    </subcellularLocation>
</comment>
<evidence type="ECO:0000256" key="2">
    <source>
        <dbReference type="ARBA" id="ARBA00008854"/>
    </source>
</evidence>
<evidence type="ECO:0000313" key="8">
    <source>
        <dbReference type="Proteomes" id="UP000233419"/>
    </source>
</evidence>
<keyword evidence="4 6" id="KW-1133">Transmembrane helix</keyword>
<dbReference type="Gene3D" id="1.20.1440.20">
    <property type="entry name" value="LemA-like domain"/>
    <property type="match status" value="1"/>
</dbReference>
<dbReference type="PANTHER" id="PTHR34478">
    <property type="entry name" value="PROTEIN LEMA"/>
    <property type="match status" value="1"/>
</dbReference>
<evidence type="ECO:0000256" key="6">
    <source>
        <dbReference type="SAM" id="Phobius"/>
    </source>
</evidence>
<comment type="similarity">
    <text evidence="2">Belongs to the LemA family.</text>
</comment>
<keyword evidence="5 6" id="KW-0472">Membrane</keyword>
<dbReference type="GO" id="GO:0016020">
    <property type="term" value="C:membrane"/>
    <property type="evidence" value="ECO:0007669"/>
    <property type="project" value="UniProtKB-SubCell"/>
</dbReference>
<evidence type="ECO:0000256" key="3">
    <source>
        <dbReference type="ARBA" id="ARBA00022692"/>
    </source>
</evidence>
<dbReference type="InterPro" id="IPR007156">
    <property type="entry name" value="MamQ_LemA"/>
</dbReference>
<evidence type="ECO:0000313" key="7">
    <source>
        <dbReference type="EMBL" id="AUF83415.1"/>
    </source>
</evidence>
<gene>
    <name evidence="7" type="ORF">CXP39_01165</name>
</gene>
<evidence type="ECO:0000256" key="4">
    <source>
        <dbReference type="ARBA" id="ARBA00022989"/>
    </source>
</evidence>
<dbReference type="SUPFAM" id="SSF140478">
    <property type="entry name" value="LemA-like"/>
    <property type="match status" value="1"/>
</dbReference>
<dbReference type="AlphaFoldDB" id="A0A2K9C8S4"/>
<dbReference type="EMBL" id="CP025257">
    <property type="protein sequence ID" value="AUF83415.1"/>
    <property type="molecule type" value="Genomic_DNA"/>
</dbReference>
<dbReference type="InterPro" id="IPR023353">
    <property type="entry name" value="LemA-like_dom_sf"/>
</dbReference>
<feature type="transmembrane region" description="Helical" evidence="6">
    <location>
        <begin position="35"/>
        <end position="54"/>
    </location>
</feature>
<name>A0A2K9C8S4_9MOLU</name>
<evidence type="ECO:0000256" key="1">
    <source>
        <dbReference type="ARBA" id="ARBA00004167"/>
    </source>
</evidence>
<dbReference type="Proteomes" id="UP000233419">
    <property type="component" value="Chromosome"/>
</dbReference>